<dbReference type="Pfam" id="PF13476">
    <property type="entry name" value="AAA_23"/>
    <property type="match status" value="1"/>
</dbReference>
<gene>
    <name evidence="6" type="ORF">SAMN05660235_01108</name>
</gene>
<keyword evidence="6" id="KW-0540">Nuclease</keyword>
<feature type="coiled-coil region" evidence="4">
    <location>
        <begin position="252"/>
        <end position="289"/>
    </location>
</feature>
<organism evidence="6 7">
    <name type="scientific">Sporolituus thermophilus DSM 23256</name>
    <dbReference type="NCBI Taxonomy" id="1123285"/>
    <lineage>
        <taxon>Bacteria</taxon>
        <taxon>Bacillati</taxon>
        <taxon>Bacillota</taxon>
        <taxon>Negativicutes</taxon>
        <taxon>Selenomonadales</taxon>
        <taxon>Sporomusaceae</taxon>
        <taxon>Sporolituus</taxon>
    </lineage>
</organism>
<dbReference type="AlphaFoldDB" id="A0A1G7JXZ1"/>
<feature type="coiled-coil region" evidence="4">
    <location>
        <begin position="358"/>
        <end position="413"/>
    </location>
</feature>
<evidence type="ECO:0000256" key="4">
    <source>
        <dbReference type="SAM" id="Coils"/>
    </source>
</evidence>
<feature type="domain" description="Rad50/SbcC-type AAA" evidence="5">
    <location>
        <begin position="5"/>
        <end position="222"/>
    </location>
</feature>
<proteinExistence type="inferred from homology"/>
<protein>
    <recommendedName>
        <fullName evidence="3">Nuclease SbcCD subunit C</fullName>
    </recommendedName>
</protein>
<dbReference type="EMBL" id="FNBU01000006">
    <property type="protein sequence ID" value="SDF29685.1"/>
    <property type="molecule type" value="Genomic_DNA"/>
</dbReference>
<keyword evidence="4" id="KW-0175">Coiled coil</keyword>
<keyword evidence="7" id="KW-1185">Reference proteome</keyword>
<feature type="coiled-coil region" evidence="4">
    <location>
        <begin position="708"/>
        <end position="742"/>
    </location>
</feature>
<evidence type="ECO:0000256" key="1">
    <source>
        <dbReference type="ARBA" id="ARBA00006930"/>
    </source>
</evidence>
<feature type="coiled-coil region" evidence="4">
    <location>
        <begin position="865"/>
        <end position="910"/>
    </location>
</feature>
<accession>A0A1G7JXZ1</accession>
<feature type="coiled-coil region" evidence="4">
    <location>
        <begin position="510"/>
        <end position="572"/>
    </location>
</feature>
<dbReference type="InterPro" id="IPR027417">
    <property type="entry name" value="P-loop_NTPase"/>
</dbReference>
<dbReference type="Pfam" id="PF13558">
    <property type="entry name" value="SbcC_Walker_B"/>
    <property type="match status" value="1"/>
</dbReference>
<dbReference type="RefSeq" id="WP_093688890.1">
    <property type="nucleotide sequence ID" value="NZ_FNBU01000006.1"/>
</dbReference>
<feature type="coiled-coil region" evidence="4">
    <location>
        <begin position="786"/>
        <end position="841"/>
    </location>
</feature>
<evidence type="ECO:0000313" key="7">
    <source>
        <dbReference type="Proteomes" id="UP000243333"/>
    </source>
</evidence>
<feature type="coiled-coil region" evidence="4">
    <location>
        <begin position="615"/>
        <end position="642"/>
    </location>
</feature>
<dbReference type="OrthoDB" id="9795626at2"/>
<dbReference type="PANTHER" id="PTHR32114:SF2">
    <property type="entry name" value="ABC TRANSPORTER ABCH.3"/>
    <property type="match status" value="1"/>
</dbReference>
<dbReference type="Gene3D" id="3.40.50.300">
    <property type="entry name" value="P-loop containing nucleotide triphosphate hydrolases"/>
    <property type="match status" value="2"/>
</dbReference>
<keyword evidence="6" id="KW-0269">Exonuclease</keyword>
<comment type="similarity">
    <text evidence="1">Belongs to the SMC family. SbcC subfamily.</text>
</comment>
<keyword evidence="6" id="KW-0378">Hydrolase</keyword>
<name>A0A1G7JXZ1_9FIRM</name>
<dbReference type="GO" id="GO:0016887">
    <property type="term" value="F:ATP hydrolysis activity"/>
    <property type="evidence" value="ECO:0007669"/>
    <property type="project" value="InterPro"/>
</dbReference>
<evidence type="ECO:0000256" key="2">
    <source>
        <dbReference type="ARBA" id="ARBA00011322"/>
    </source>
</evidence>
<sequence length="1208" mass="133841">MKPVRLTIAGLQSFREEQVIDFTRLSEMGVFGIFGPTGSGKSTILDAITLALYGTVIRAERDTQGIINQAENTLTVSFEFELGTPACRKTYRAERRYRRRNDLSVTNTYSRLIEIAPDGTETVLADKDREVKAAVTAVLGLTADDFLRAVVLPQGRFAEFLRLSGAERREMLQRLFGLEKYGRQLAEKLSARSAQVDGEYSEVVSEQRGLGDASAQAVKTAEQAVDAARQAEQAAGRRLQQAQAAYDEAAGIRDLCQQLAEKTKQLEVHRLQAQEIASAEAAIAQAEAAARLMPVLEEADAAAKREMDAAQAAGQAVRKAAELAQKVEDYKQAWHQAEIRRQKESERLIARKTQLETLLVVEKEAERLAQEVSDQSRKHNDCLARHKILMADLANTEKESKALAEKEQRLNSDITAATVSAAHRALVADAAAQAAAVATAVSALNQAEADLKLREKELTDATCAAQTASQAVKKFTATLAALEDAEKEAAATSLPDISQLAEQEVKLVALKGQAERLAGLEEEQERCKNAITTLDQEAAELLARQKTAEASLRAAENEVRDAEKALTELALRDKRAMAARLAGELAPGAPCPVCGSVDHPCPATMPDETKAEADRQVLAAALEAAQEALAAARRTYEQVAGKLIEVRTKRDHTAERRQTLIDDIAAIRTLLPKWASSKTGLDLKQAIDTELARLTKQRAERQAWDKARQLAQQEIQTTNKRLADARAEYTAAQQRLVSADQEYKTALQRRDECQTNLNAAEAVLRKTLAGLGESVSDLRNQGIKRVQAIQQEIAAKDKAAEKARQELGLVKNRLQAYQQKLEELRQQESKLQIEITSIKSLLDEKKRQLTVRRQELTQSTGGRSVSELLADIDRQLAELEQLVQDAQRKYEKADQDHRLAEDEVARLTTLAKAARESKERAHSNLTAQLAREGFASAQAARAAFMPPADLAARKEKVARYHDQVRLLNAEIDALQKRLGGKTLSDDQWEKVATELEEAKQVRDMAIRQQAEADRVLKDLVAKHERWQELEKRREDLEKQRGLLATLRDLFRGNRFVEFIAQEQMEMVAAAASERLKHLTRGRYALEINSEGGFIIRDDMNGGWRRPVSSLSGGETFQTSLALALALSTQIQLRGKYPLEFFFLDEGFGSLDQVALDTVMASLERLHGEKLTVGIISHISELKQRMPRRLIVEPPEPAGRGSRVRMEMA</sequence>
<dbReference type="STRING" id="1123285.SAMN05660235_01108"/>
<dbReference type="SUPFAM" id="SSF52540">
    <property type="entry name" value="P-loop containing nucleoside triphosphate hydrolases"/>
    <property type="match status" value="1"/>
</dbReference>
<evidence type="ECO:0000259" key="5">
    <source>
        <dbReference type="Pfam" id="PF13476"/>
    </source>
</evidence>
<dbReference type="Proteomes" id="UP000243333">
    <property type="component" value="Unassembled WGS sequence"/>
</dbReference>
<dbReference type="GO" id="GO:0004527">
    <property type="term" value="F:exonuclease activity"/>
    <property type="evidence" value="ECO:0007669"/>
    <property type="project" value="UniProtKB-KW"/>
</dbReference>
<dbReference type="GO" id="GO:0006302">
    <property type="term" value="P:double-strand break repair"/>
    <property type="evidence" value="ECO:0007669"/>
    <property type="project" value="InterPro"/>
</dbReference>
<dbReference type="Gene3D" id="1.10.287.1490">
    <property type="match status" value="1"/>
</dbReference>
<comment type="subunit">
    <text evidence="2">Heterodimer of SbcC and SbcD.</text>
</comment>
<dbReference type="PANTHER" id="PTHR32114">
    <property type="entry name" value="ABC TRANSPORTER ABCH.3"/>
    <property type="match status" value="1"/>
</dbReference>
<dbReference type="InterPro" id="IPR038729">
    <property type="entry name" value="Rad50/SbcC_AAA"/>
</dbReference>
<evidence type="ECO:0000313" key="6">
    <source>
        <dbReference type="EMBL" id="SDF29685.1"/>
    </source>
</evidence>
<reference evidence="7" key="1">
    <citation type="submission" date="2016-10" db="EMBL/GenBank/DDBJ databases">
        <authorList>
            <person name="Varghese N."/>
            <person name="Submissions S."/>
        </authorList>
    </citation>
    <scope>NUCLEOTIDE SEQUENCE [LARGE SCALE GENOMIC DNA]</scope>
    <source>
        <strain evidence="7">DSM 23256</strain>
    </source>
</reference>
<evidence type="ECO:0000256" key="3">
    <source>
        <dbReference type="ARBA" id="ARBA00013368"/>
    </source>
</evidence>